<gene>
    <name evidence="1" type="ORF">ACFQ11_33685</name>
</gene>
<dbReference type="EMBL" id="JBHTJA010000131">
    <property type="protein sequence ID" value="MFD0905369.1"/>
    <property type="molecule type" value="Genomic_DNA"/>
</dbReference>
<sequence length="597" mass="63378">MADNWVESTDRDLRRWADERGEKLDGQGTRILLELMRDELGLPGPGELTPERLRSLLLEVFPEAVVAAADDVPTVLAALRGVVAYLRDSGAVTAPDAAALETEIDRVAPEFTEIVGDFDAAEQQAAAEVVAGLMRSDGVAMDDQEAVENWVRDFENLPEEERFARTEEYLREVEERVVPPVRIAPEAELAAAARASRLTAAVVALAEWTGERELTEHETLTDADAAEARRVLGLTDPDGGPGGGAEGELERLWWAAAAAEAIEVEDGRAAPGPALAGLRSADDAALLAAWLPLFDAVAVPEHDYEDGLDAAELVQNALTGVLIHLYEQDEPTPPDELVAAMIDHIGEQYVVEEEGAAMSRLLADAFRRELDVLAEWGIIEPAGDAGGRALTPLAVWAVRELLVADGFLAPVVGDLAGATAAELVAGLVWHRPDTADEEIGGWLDGRDAAAAAAELLDVMRTGGPGARSLAAAVLQRIGADAAPVVRAAAGHPLVAPYAAMWLAAAGDPEGRELTRGEYLWVFVDTVAGMMETADAAEAVEAALADVAADADMAAMVDELWRVEHPDLVEVLEALGDHHPDRLVAKTARTAAYKARSA</sequence>
<dbReference type="Proteomes" id="UP001596972">
    <property type="component" value="Unassembled WGS sequence"/>
</dbReference>
<proteinExistence type="predicted"/>
<accession>A0ABW3F3Q2</accession>
<name>A0ABW3F3Q2_9ACTN</name>
<keyword evidence="2" id="KW-1185">Reference proteome</keyword>
<evidence type="ECO:0000313" key="1">
    <source>
        <dbReference type="EMBL" id="MFD0905369.1"/>
    </source>
</evidence>
<reference evidence="2" key="1">
    <citation type="journal article" date="2019" name="Int. J. Syst. Evol. Microbiol.">
        <title>The Global Catalogue of Microorganisms (GCM) 10K type strain sequencing project: providing services to taxonomists for standard genome sequencing and annotation.</title>
        <authorList>
            <consortium name="The Broad Institute Genomics Platform"/>
            <consortium name="The Broad Institute Genome Sequencing Center for Infectious Disease"/>
            <person name="Wu L."/>
            <person name="Ma J."/>
        </authorList>
    </citation>
    <scope>NUCLEOTIDE SEQUENCE [LARGE SCALE GENOMIC DNA]</scope>
    <source>
        <strain evidence="2">JCM 31202</strain>
    </source>
</reference>
<dbReference type="RefSeq" id="WP_378306218.1">
    <property type="nucleotide sequence ID" value="NZ_JBHTJA010000131.1"/>
</dbReference>
<organism evidence="1 2">
    <name type="scientific">Actinomadura sediminis</name>
    <dbReference type="NCBI Taxonomy" id="1038904"/>
    <lineage>
        <taxon>Bacteria</taxon>
        <taxon>Bacillati</taxon>
        <taxon>Actinomycetota</taxon>
        <taxon>Actinomycetes</taxon>
        <taxon>Streptosporangiales</taxon>
        <taxon>Thermomonosporaceae</taxon>
        <taxon>Actinomadura</taxon>
    </lineage>
</organism>
<comment type="caution">
    <text evidence="1">The sequence shown here is derived from an EMBL/GenBank/DDBJ whole genome shotgun (WGS) entry which is preliminary data.</text>
</comment>
<evidence type="ECO:0000313" key="2">
    <source>
        <dbReference type="Proteomes" id="UP001596972"/>
    </source>
</evidence>
<protein>
    <submittedName>
        <fullName evidence="1">Uncharacterized protein</fullName>
    </submittedName>
</protein>